<evidence type="ECO:0000313" key="2">
    <source>
        <dbReference type="EMBL" id="EME28536.1"/>
    </source>
</evidence>
<accession>M2VZ00</accession>
<name>M2VZ00_GALSU</name>
<dbReference type="Proteomes" id="UP000030680">
    <property type="component" value="Unassembled WGS sequence"/>
</dbReference>
<dbReference type="Gramene" id="EME28536">
    <property type="protein sequence ID" value="EME28536"/>
    <property type="gene ID" value="Gasu_39150"/>
</dbReference>
<reference evidence="3" key="1">
    <citation type="journal article" date="2013" name="Science">
        <title>Gene transfer from bacteria and archaea facilitated evolution of an extremophilic eukaryote.</title>
        <authorList>
            <person name="Schonknecht G."/>
            <person name="Chen W.H."/>
            <person name="Ternes C.M."/>
            <person name="Barbier G.G."/>
            <person name="Shrestha R.P."/>
            <person name="Stanke M."/>
            <person name="Brautigam A."/>
            <person name="Baker B.J."/>
            <person name="Banfield J.F."/>
            <person name="Garavito R.M."/>
            <person name="Carr K."/>
            <person name="Wilkerson C."/>
            <person name="Rensing S.A."/>
            <person name="Gagneul D."/>
            <person name="Dickenson N.E."/>
            <person name="Oesterhelt C."/>
            <person name="Lercher M.J."/>
            <person name="Weber A.P."/>
        </authorList>
    </citation>
    <scope>NUCLEOTIDE SEQUENCE [LARGE SCALE GENOMIC DNA]</scope>
    <source>
        <strain evidence="3">074W</strain>
    </source>
</reference>
<dbReference type="RefSeq" id="XP_005705056.1">
    <property type="nucleotide sequence ID" value="XM_005704999.1"/>
</dbReference>
<dbReference type="AlphaFoldDB" id="M2VZ00"/>
<sequence>MSNDIVIVIIQTGKGLVLLNILDQFRLLVKRKEYKLRRKMNLEIYVQGEAKASPLLLLLYQSKLSTSSLCREQSVALVTFEALSSLSTLIVPVAFYISQSGIFSFIKLTSHSK</sequence>
<keyword evidence="3" id="KW-1185">Reference proteome</keyword>
<protein>
    <submittedName>
        <fullName evidence="2">Uncharacterized protein</fullName>
    </submittedName>
</protein>
<feature type="transmembrane region" description="Helical" evidence="1">
    <location>
        <begin position="6"/>
        <end position="29"/>
    </location>
</feature>
<organism evidence="2 3">
    <name type="scientific">Galdieria sulphuraria</name>
    <name type="common">Red alga</name>
    <dbReference type="NCBI Taxonomy" id="130081"/>
    <lineage>
        <taxon>Eukaryota</taxon>
        <taxon>Rhodophyta</taxon>
        <taxon>Bangiophyceae</taxon>
        <taxon>Galdieriales</taxon>
        <taxon>Galdieriaceae</taxon>
        <taxon>Galdieria</taxon>
    </lineage>
</organism>
<dbReference type="GeneID" id="17087398"/>
<proteinExistence type="predicted"/>
<keyword evidence="1" id="KW-0812">Transmembrane</keyword>
<evidence type="ECO:0000313" key="3">
    <source>
        <dbReference type="Proteomes" id="UP000030680"/>
    </source>
</evidence>
<dbReference type="EMBL" id="KB454518">
    <property type="protein sequence ID" value="EME28536.1"/>
    <property type="molecule type" value="Genomic_DNA"/>
</dbReference>
<keyword evidence="1" id="KW-0472">Membrane</keyword>
<gene>
    <name evidence="2" type="ORF">Gasu_39150</name>
</gene>
<dbReference type="KEGG" id="gsl:Gasu_39150"/>
<evidence type="ECO:0000256" key="1">
    <source>
        <dbReference type="SAM" id="Phobius"/>
    </source>
</evidence>
<keyword evidence="1" id="KW-1133">Transmembrane helix</keyword>